<evidence type="ECO:0000313" key="2">
    <source>
        <dbReference type="EMBL" id="KAH7329699.1"/>
    </source>
</evidence>
<evidence type="ECO:0000313" key="3">
    <source>
        <dbReference type="Proteomes" id="UP000813444"/>
    </source>
</evidence>
<sequence>MRIADMSGGGILDVLFLKVSDRILGWLNRASGMFDAGQVKFNEGDDGPIDDPVLSCVGGVAPDGEDYYDDTVIEPDWEQPDDVEIRSCVGTVLGGWTAADASLHELLHVNVASDSMYSQPNPHPQDLQVTYRTNAGVLLVPSYGSILTRVLANDPDFDPHGSDTGFLHSAQRKDKQAPGGGDRPPNRNPNIFHGTAAGVNKRTHLQMMPEGELSPAAEQQAQEHTGQKCKRPCHSALSVTDQLPPTKASNNTSSSTHGAKSPSFNKVFPKARSRDADCAVYSTSEDDSERAVYSGSERGSQEELPPLMRLATRVPQAQAPECALVSSSDDEYSYTYSAAEKPWSGDTGGSSEGKEAAKEGKPRQPWAHEGAFYSSGEEEGEDNYSISFKRP</sequence>
<feature type="region of interest" description="Disordered" evidence="1">
    <location>
        <begin position="158"/>
        <end position="194"/>
    </location>
</feature>
<accession>A0A8K0WYN4</accession>
<reference evidence="2" key="1">
    <citation type="journal article" date="2021" name="Nat. Commun.">
        <title>Genetic determinants of endophytism in the Arabidopsis root mycobiome.</title>
        <authorList>
            <person name="Mesny F."/>
            <person name="Miyauchi S."/>
            <person name="Thiergart T."/>
            <person name="Pickel B."/>
            <person name="Atanasova L."/>
            <person name="Karlsson M."/>
            <person name="Huettel B."/>
            <person name="Barry K.W."/>
            <person name="Haridas S."/>
            <person name="Chen C."/>
            <person name="Bauer D."/>
            <person name="Andreopoulos W."/>
            <person name="Pangilinan J."/>
            <person name="LaButti K."/>
            <person name="Riley R."/>
            <person name="Lipzen A."/>
            <person name="Clum A."/>
            <person name="Drula E."/>
            <person name="Henrissat B."/>
            <person name="Kohler A."/>
            <person name="Grigoriev I.V."/>
            <person name="Martin F.M."/>
            <person name="Hacquard S."/>
        </authorList>
    </citation>
    <scope>NUCLEOTIDE SEQUENCE</scope>
    <source>
        <strain evidence="2">MPI-CAGE-CH-0235</strain>
    </source>
</reference>
<evidence type="ECO:0000256" key="1">
    <source>
        <dbReference type="SAM" id="MobiDB-lite"/>
    </source>
</evidence>
<feature type="compositionally biased region" description="Polar residues" evidence="1">
    <location>
        <begin position="237"/>
        <end position="264"/>
    </location>
</feature>
<dbReference type="AlphaFoldDB" id="A0A8K0WYN4"/>
<dbReference type="Proteomes" id="UP000813444">
    <property type="component" value="Unassembled WGS sequence"/>
</dbReference>
<dbReference type="OrthoDB" id="3915838at2759"/>
<gene>
    <name evidence="2" type="ORF">B0I35DRAFT_474266</name>
</gene>
<comment type="caution">
    <text evidence="2">The sequence shown here is derived from an EMBL/GenBank/DDBJ whole genome shotgun (WGS) entry which is preliminary data.</text>
</comment>
<name>A0A8K0WYN4_9HYPO</name>
<feature type="compositionally biased region" description="Basic and acidic residues" evidence="1">
    <location>
        <begin position="352"/>
        <end position="362"/>
    </location>
</feature>
<dbReference type="EMBL" id="JAGPNK010000001">
    <property type="protein sequence ID" value="KAH7329699.1"/>
    <property type="molecule type" value="Genomic_DNA"/>
</dbReference>
<proteinExistence type="predicted"/>
<organism evidence="2 3">
    <name type="scientific">Stachybotrys elegans</name>
    <dbReference type="NCBI Taxonomy" id="80388"/>
    <lineage>
        <taxon>Eukaryota</taxon>
        <taxon>Fungi</taxon>
        <taxon>Dikarya</taxon>
        <taxon>Ascomycota</taxon>
        <taxon>Pezizomycotina</taxon>
        <taxon>Sordariomycetes</taxon>
        <taxon>Hypocreomycetidae</taxon>
        <taxon>Hypocreales</taxon>
        <taxon>Stachybotryaceae</taxon>
        <taxon>Stachybotrys</taxon>
    </lineage>
</organism>
<feature type="region of interest" description="Disordered" evidence="1">
    <location>
        <begin position="339"/>
        <end position="391"/>
    </location>
</feature>
<protein>
    <submittedName>
        <fullName evidence="2">Uncharacterized protein</fullName>
    </submittedName>
</protein>
<feature type="region of interest" description="Disordered" evidence="1">
    <location>
        <begin position="212"/>
        <end position="303"/>
    </location>
</feature>
<keyword evidence="3" id="KW-1185">Reference proteome</keyword>